<dbReference type="AlphaFoldDB" id="A0A9N8Q117"/>
<feature type="region of interest" description="Disordered" evidence="1">
    <location>
        <begin position="264"/>
        <end position="302"/>
    </location>
</feature>
<keyword evidence="2" id="KW-1133">Transmembrane helix</keyword>
<keyword evidence="2" id="KW-0812">Transmembrane</keyword>
<proteinExistence type="predicted"/>
<feature type="compositionally biased region" description="Basic residues" evidence="1">
    <location>
        <begin position="362"/>
        <end position="371"/>
    </location>
</feature>
<protein>
    <submittedName>
        <fullName evidence="3">Uncharacterized protein</fullName>
    </submittedName>
</protein>
<evidence type="ECO:0000313" key="3">
    <source>
        <dbReference type="EMBL" id="CAD0206770.1"/>
    </source>
</evidence>
<evidence type="ECO:0000256" key="2">
    <source>
        <dbReference type="SAM" id="Phobius"/>
    </source>
</evidence>
<reference evidence="3" key="1">
    <citation type="submission" date="2021-12" db="EMBL/GenBank/DDBJ databases">
        <authorList>
            <person name="King R."/>
        </authorList>
    </citation>
    <scope>NUCLEOTIDE SEQUENCE</scope>
</reference>
<feature type="compositionally biased region" description="Low complexity" evidence="1">
    <location>
        <begin position="398"/>
        <end position="412"/>
    </location>
</feature>
<keyword evidence="4" id="KW-1185">Reference proteome</keyword>
<feature type="region of interest" description="Disordered" evidence="1">
    <location>
        <begin position="157"/>
        <end position="223"/>
    </location>
</feature>
<feature type="compositionally biased region" description="Low complexity" evidence="1">
    <location>
        <begin position="60"/>
        <end position="85"/>
    </location>
</feature>
<accession>A0A9N8Q117</accession>
<dbReference type="EMBL" id="LR824032">
    <property type="protein sequence ID" value="CAD0206770.1"/>
    <property type="molecule type" value="Genomic_DNA"/>
</dbReference>
<feature type="compositionally biased region" description="Basic residues" evidence="1">
    <location>
        <begin position="187"/>
        <end position="201"/>
    </location>
</feature>
<feature type="transmembrane region" description="Helical" evidence="2">
    <location>
        <begin position="623"/>
        <end position="644"/>
    </location>
</feature>
<dbReference type="Proteomes" id="UP001154114">
    <property type="component" value="Chromosome 29"/>
</dbReference>
<feature type="compositionally biased region" description="Basic and acidic residues" evidence="1">
    <location>
        <begin position="287"/>
        <end position="302"/>
    </location>
</feature>
<evidence type="ECO:0000256" key="1">
    <source>
        <dbReference type="SAM" id="MobiDB-lite"/>
    </source>
</evidence>
<gene>
    <name evidence="3" type="ORF">CINC_LOCUS9060</name>
</gene>
<feature type="compositionally biased region" description="Pro residues" evidence="1">
    <location>
        <begin position="328"/>
        <end position="343"/>
    </location>
</feature>
<evidence type="ECO:0000313" key="4">
    <source>
        <dbReference type="Proteomes" id="UP001154114"/>
    </source>
</evidence>
<feature type="compositionally biased region" description="Gly residues" evidence="1">
    <location>
        <begin position="205"/>
        <end position="221"/>
    </location>
</feature>
<feature type="compositionally biased region" description="Low complexity" evidence="1">
    <location>
        <begin position="424"/>
        <end position="434"/>
    </location>
</feature>
<name>A0A9N8Q117_CHRIL</name>
<organism evidence="3 4">
    <name type="scientific">Chrysodeixis includens</name>
    <name type="common">Soybean looper</name>
    <name type="synonym">Pseudoplusia includens</name>
    <dbReference type="NCBI Taxonomy" id="689277"/>
    <lineage>
        <taxon>Eukaryota</taxon>
        <taxon>Metazoa</taxon>
        <taxon>Ecdysozoa</taxon>
        <taxon>Arthropoda</taxon>
        <taxon>Hexapoda</taxon>
        <taxon>Insecta</taxon>
        <taxon>Pterygota</taxon>
        <taxon>Neoptera</taxon>
        <taxon>Endopterygota</taxon>
        <taxon>Lepidoptera</taxon>
        <taxon>Glossata</taxon>
        <taxon>Ditrysia</taxon>
        <taxon>Noctuoidea</taxon>
        <taxon>Noctuidae</taxon>
        <taxon>Plusiinae</taxon>
        <taxon>Chrysodeixis</taxon>
    </lineage>
</organism>
<dbReference type="OrthoDB" id="7491023at2759"/>
<feature type="region of interest" description="Disordered" evidence="1">
    <location>
        <begin position="44"/>
        <end position="85"/>
    </location>
</feature>
<feature type="region of interest" description="Disordered" evidence="1">
    <location>
        <begin position="324"/>
        <end position="446"/>
    </location>
</feature>
<keyword evidence="2" id="KW-0472">Membrane</keyword>
<feature type="compositionally biased region" description="Basic residues" evidence="1">
    <location>
        <begin position="413"/>
        <end position="423"/>
    </location>
</feature>
<sequence>MVVEEARLVTRKSYAHLKQISCLVSCPFEHGSCQDDSVRRVVRQSASDSAEARRHAGSERAPGAPRAATTAAQPPRNQCVCAGSRGSMSAQSSSGSWSGGGGAPLDIIDLDKYMRGSVRPPRPDPHPLRCEQLVVDAGKPAGGALSAVRVTPAPAASAASCSSGSRPPPPHAKRFSHDSGLSDGSYARRKHRPHRSIKLLYRRPAGGGGGGGAGGGGGGGEAMSAAAAVAGSSNSLRAFRAVCERALLDQQAQIARVAQLCERLSERPRRRSERSSDTSDVSSSSRSTRDQRRRDKHRSDECKTYKIIMNKLDELNRLFAARARSPAPRAPAPRPRAAPPAPPSSGSVSVSDKLVATEPERRRARTLHVSHHTASVRARGEAAPLPAPRPRPRPPRPAAAWPRCALWPTRARSTSRRRRRCPRSRTAPTSPPRGTRTHSRGAVREPRGLGLQRLRPALWLRPRRPRACEYHTHTLIVLGDNTAILSTSKRLQALPATSRRARSVEPPERERDRERLHQFERFERFGERLGERLGERAGERRHARMPLKERARDTSLCALCRGYWRALRHYLAAQVFCYPDATCGGRCSVQEEAVVPPAALPRRLQAQVLVTRGADQASTNIMWYEWAVSLWWWVVCLALSAVGARGCKKKTICRPPPGGKPGCGGRGK</sequence>
<feature type="compositionally biased region" description="Basic and acidic residues" evidence="1">
    <location>
        <begin position="264"/>
        <end position="277"/>
    </location>
</feature>